<feature type="transmembrane region" description="Helical" evidence="1">
    <location>
        <begin position="34"/>
        <end position="57"/>
    </location>
</feature>
<keyword evidence="1" id="KW-0812">Transmembrane</keyword>
<organism evidence="2 3">
    <name type="scientific">Gottfriedia acidiceleris</name>
    <dbReference type="NCBI Taxonomy" id="371036"/>
    <lineage>
        <taxon>Bacteria</taxon>
        <taxon>Bacillati</taxon>
        <taxon>Bacillota</taxon>
        <taxon>Bacilli</taxon>
        <taxon>Bacillales</taxon>
        <taxon>Bacillaceae</taxon>
        <taxon>Gottfriedia</taxon>
    </lineage>
</organism>
<protein>
    <recommendedName>
        <fullName evidence="4">NADH dehydrogenase subunit 4L</fullName>
    </recommendedName>
</protein>
<evidence type="ECO:0000313" key="2">
    <source>
        <dbReference type="EMBL" id="UPM53594.1"/>
    </source>
</evidence>
<name>A0ABY4JID5_9BACI</name>
<proteinExistence type="predicted"/>
<evidence type="ECO:0008006" key="4">
    <source>
        <dbReference type="Google" id="ProtNLM"/>
    </source>
</evidence>
<dbReference type="EMBL" id="CP096034">
    <property type="protein sequence ID" value="UPM53594.1"/>
    <property type="molecule type" value="Genomic_DNA"/>
</dbReference>
<keyword evidence="3" id="KW-1185">Reference proteome</keyword>
<sequence length="96" mass="10792">MNLQFIEFLSIIFVSLILSVWVEVKMQNKTHNVLATMSIAFNINLFILGIASIWWILNASDNASLISGVQLLLSAFLGIFLINIGVFFFVKNRVVS</sequence>
<keyword evidence="1" id="KW-1133">Transmembrane helix</keyword>
<dbReference type="Proteomes" id="UP000830639">
    <property type="component" value="Chromosome"/>
</dbReference>
<feature type="transmembrane region" description="Helical" evidence="1">
    <location>
        <begin position="6"/>
        <end position="22"/>
    </location>
</feature>
<feature type="transmembrane region" description="Helical" evidence="1">
    <location>
        <begin position="69"/>
        <end position="90"/>
    </location>
</feature>
<evidence type="ECO:0000313" key="3">
    <source>
        <dbReference type="Proteomes" id="UP000830639"/>
    </source>
</evidence>
<reference evidence="2 3" key="1">
    <citation type="submission" date="2022-04" db="EMBL/GenBank/DDBJ databases">
        <title>Mechanism of arsenic methylation and mitigation arsenic toxicity by Bacillus sp. LH14 from an Arsenic-Contaminated Paddy Soil.</title>
        <authorList>
            <person name="Wang D."/>
        </authorList>
    </citation>
    <scope>NUCLEOTIDE SEQUENCE [LARGE SCALE GENOMIC DNA]</scope>
    <source>
        <strain evidence="2 3">LH14</strain>
    </source>
</reference>
<evidence type="ECO:0000256" key="1">
    <source>
        <dbReference type="SAM" id="Phobius"/>
    </source>
</evidence>
<gene>
    <name evidence="2" type="ORF">MY490_17650</name>
</gene>
<accession>A0ABY4JID5</accession>
<keyword evidence="1" id="KW-0472">Membrane</keyword>
<dbReference type="RefSeq" id="WP_248266844.1">
    <property type="nucleotide sequence ID" value="NZ_CP096034.1"/>
</dbReference>